<dbReference type="SUPFAM" id="SSF88713">
    <property type="entry name" value="Glycoside hydrolase/deacetylase"/>
    <property type="match status" value="1"/>
</dbReference>
<dbReference type="InterPro" id="IPR037950">
    <property type="entry name" value="PgdA-like"/>
</dbReference>
<reference evidence="2 3" key="1">
    <citation type="submission" date="2024-07" db="EMBL/GenBank/DDBJ databases">
        <title>Section-level genome sequencing and comparative genomics of Aspergillus sections Usti and Cavernicolus.</title>
        <authorList>
            <consortium name="Lawrence Berkeley National Laboratory"/>
            <person name="Nybo J.L."/>
            <person name="Vesth T.C."/>
            <person name="Theobald S."/>
            <person name="Frisvad J.C."/>
            <person name="Larsen T.O."/>
            <person name="Kjaerboelling I."/>
            <person name="Rothschild-Mancinelli K."/>
            <person name="Lyhne E.K."/>
            <person name="Kogle M.E."/>
            <person name="Barry K."/>
            <person name="Clum A."/>
            <person name="Na H."/>
            <person name="Ledsgaard L."/>
            <person name="Lin J."/>
            <person name="Lipzen A."/>
            <person name="Kuo A."/>
            <person name="Riley R."/>
            <person name="Mondo S."/>
            <person name="LaButti K."/>
            <person name="Haridas S."/>
            <person name="Pangalinan J."/>
            <person name="Salamov A.A."/>
            <person name="Simmons B.A."/>
            <person name="Magnuson J.K."/>
            <person name="Chen J."/>
            <person name="Drula E."/>
            <person name="Henrissat B."/>
            <person name="Wiebenga A."/>
            <person name="Lubbers R.J."/>
            <person name="Gomes A.C."/>
            <person name="Makela M.R."/>
            <person name="Stajich J."/>
            <person name="Grigoriev I.V."/>
            <person name="Mortensen U.H."/>
            <person name="De vries R.P."/>
            <person name="Baker S.E."/>
            <person name="Andersen M.R."/>
        </authorList>
    </citation>
    <scope>NUCLEOTIDE SEQUENCE [LARGE SCALE GENOMIC DNA]</scope>
    <source>
        <strain evidence="2 3">CBS 600.67</strain>
    </source>
</reference>
<dbReference type="CDD" id="cd10938">
    <property type="entry name" value="CE4_HpPgdA_like"/>
    <property type="match status" value="1"/>
</dbReference>
<proteinExistence type="predicted"/>
<name>A0ABR4HW02_9EURO</name>
<comment type="caution">
    <text evidence="2">The sequence shown here is derived from an EMBL/GenBank/DDBJ whole genome shotgun (WGS) entry which is preliminary data.</text>
</comment>
<protein>
    <recommendedName>
        <fullName evidence="1">NodB homology domain-containing protein</fullName>
    </recommendedName>
</protein>
<dbReference type="InterPro" id="IPR011330">
    <property type="entry name" value="Glyco_hydro/deAcase_b/a-brl"/>
</dbReference>
<dbReference type="PANTHER" id="PTHR47561">
    <property type="entry name" value="POLYSACCHARIDE DEACETYLASE FAMILY PROTEIN (AFU_ORTHOLOGUE AFUA_6G05030)"/>
    <property type="match status" value="1"/>
</dbReference>
<dbReference type="PANTHER" id="PTHR47561:SF2">
    <property type="entry name" value="HYPOTHETICAL POLYSACCHARIDE DEACETYLASE (EUROFUNG)"/>
    <property type="match status" value="1"/>
</dbReference>
<gene>
    <name evidence="2" type="ORF">BDW59DRAFT_151551</name>
</gene>
<dbReference type="Pfam" id="PF01522">
    <property type="entry name" value="Polysacc_deac_1"/>
    <property type="match status" value="1"/>
</dbReference>
<sequence length="309" mass="34665">MNPRRCRVQVLLSVDFDAVSGFLGTGASPTNGLSDFSSGYFAAQVGVPRLLRLFQNHDISASVTWFIPGHSMESFPEQTKAIVDSGAEIGCHGYAHEGATQMTESQEKDVIDRCVQLATELTGKKPLGWRAPLYQLREHTVKVLEEHGFLYDTSLTHHDSAPYFLLSSTTPTPIDFSPSVLASSWMHPLPPPAPRTPSTLVEIPCNWYMEDMTPMQFLPAAANSHGFVSPETIERNWKARFEYLYNEIIDGVHQEFVFPLVLHPDTSGMAHVIGMIDRMIGWLKEWEDVEFVTFGECAEGWKMRQEVDS</sequence>
<evidence type="ECO:0000313" key="3">
    <source>
        <dbReference type="Proteomes" id="UP001610335"/>
    </source>
</evidence>
<feature type="domain" description="NodB homology" evidence="1">
    <location>
        <begin position="29"/>
        <end position="292"/>
    </location>
</feature>
<dbReference type="Gene3D" id="3.20.20.370">
    <property type="entry name" value="Glycoside hydrolase/deacetylase"/>
    <property type="match status" value="1"/>
</dbReference>
<evidence type="ECO:0000313" key="2">
    <source>
        <dbReference type="EMBL" id="KAL2819254.1"/>
    </source>
</evidence>
<dbReference type="PROSITE" id="PS51677">
    <property type="entry name" value="NODB"/>
    <property type="match status" value="1"/>
</dbReference>
<evidence type="ECO:0000259" key="1">
    <source>
        <dbReference type="PROSITE" id="PS51677"/>
    </source>
</evidence>
<dbReference type="EMBL" id="JBFXLS010000078">
    <property type="protein sequence ID" value="KAL2819254.1"/>
    <property type="molecule type" value="Genomic_DNA"/>
</dbReference>
<organism evidence="2 3">
    <name type="scientific">Aspergillus cavernicola</name>
    <dbReference type="NCBI Taxonomy" id="176166"/>
    <lineage>
        <taxon>Eukaryota</taxon>
        <taxon>Fungi</taxon>
        <taxon>Dikarya</taxon>
        <taxon>Ascomycota</taxon>
        <taxon>Pezizomycotina</taxon>
        <taxon>Eurotiomycetes</taxon>
        <taxon>Eurotiomycetidae</taxon>
        <taxon>Eurotiales</taxon>
        <taxon>Aspergillaceae</taxon>
        <taxon>Aspergillus</taxon>
        <taxon>Aspergillus subgen. Nidulantes</taxon>
    </lineage>
</organism>
<accession>A0ABR4HW02</accession>
<dbReference type="InterPro" id="IPR002509">
    <property type="entry name" value="NODB_dom"/>
</dbReference>
<dbReference type="Proteomes" id="UP001610335">
    <property type="component" value="Unassembled WGS sequence"/>
</dbReference>
<keyword evidence="3" id="KW-1185">Reference proteome</keyword>